<dbReference type="EMBL" id="JACGWK010000015">
    <property type="protein sequence ID" value="KAL0314153.1"/>
    <property type="molecule type" value="Genomic_DNA"/>
</dbReference>
<proteinExistence type="predicted"/>
<name>A0AAW2L7S8_9LAMI</name>
<reference evidence="1" key="2">
    <citation type="journal article" date="2024" name="Plant">
        <title>Genomic evolution and insights into agronomic trait innovations of Sesamum species.</title>
        <authorList>
            <person name="Miao H."/>
            <person name="Wang L."/>
            <person name="Qu L."/>
            <person name="Liu H."/>
            <person name="Sun Y."/>
            <person name="Le M."/>
            <person name="Wang Q."/>
            <person name="Wei S."/>
            <person name="Zheng Y."/>
            <person name="Lin W."/>
            <person name="Duan Y."/>
            <person name="Cao H."/>
            <person name="Xiong S."/>
            <person name="Wang X."/>
            <person name="Wei L."/>
            <person name="Li C."/>
            <person name="Ma Q."/>
            <person name="Ju M."/>
            <person name="Zhao R."/>
            <person name="Li G."/>
            <person name="Mu C."/>
            <person name="Tian Q."/>
            <person name="Mei H."/>
            <person name="Zhang T."/>
            <person name="Gao T."/>
            <person name="Zhang H."/>
        </authorList>
    </citation>
    <scope>NUCLEOTIDE SEQUENCE</scope>
    <source>
        <strain evidence="1">G01</strain>
    </source>
</reference>
<sequence>MNSRLTATQGICALDPRRGRGLEALAIDEKGFDPKAFKLLIKAGYDPKKSSTLENFLLKPPGKNSTDSTLPK</sequence>
<protein>
    <submittedName>
        <fullName evidence="1">Uncharacterized protein</fullName>
    </submittedName>
</protein>
<comment type="caution">
    <text evidence="1">The sequence shown here is derived from an EMBL/GenBank/DDBJ whole genome shotgun (WGS) entry which is preliminary data.</text>
</comment>
<dbReference type="AlphaFoldDB" id="A0AAW2L7S8"/>
<accession>A0AAW2L7S8</accession>
<evidence type="ECO:0000313" key="1">
    <source>
        <dbReference type="EMBL" id="KAL0314153.1"/>
    </source>
</evidence>
<gene>
    <name evidence="1" type="ORF">Sangu_2259700</name>
</gene>
<organism evidence="1">
    <name type="scientific">Sesamum angustifolium</name>
    <dbReference type="NCBI Taxonomy" id="2727405"/>
    <lineage>
        <taxon>Eukaryota</taxon>
        <taxon>Viridiplantae</taxon>
        <taxon>Streptophyta</taxon>
        <taxon>Embryophyta</taxon>
        <taxon>Tracheophyta</taxon>
        <taxon>Spermatophyta</taxon>
        <taxon>Magnoliopsida</taxon>
        <taxon>eudicotyledons</taxon>
        <taxon>Gunneridae</taxon>
        <taxon>Pentapetalae</taxon>
        <taxon>asterids</taxon>
        <taxon>lamiids</taxon>
        <taxon>Lamiales</taxon>
        <taxon>Pedaliaceae</taxon>
        <taxon>Sesamum</taxon>
    </lineage>
</organism>
<reference evidence="1" key="1">
    <citation type="submission" date="2020-06" db="EMBL/GenBank/DDBJ databases">
        <authorList>
            <person name="Li T."/>
            <person name="Hu X."/>
            <person name="Zhang T."/>
            <person name="Song X."/>
            <person name="Zhang H."/>
            <person name="Dai N."/>
            <person name="Sheng W."/>
            <person name="Hou X."/>
            <person name="Wei L."/>
        </authorList>
    </citation>
    <scope>NUCLEOTIDE SEQUENCE</scope>
    <source>
        <strain evidence="1">G01</strain>
        <tissue evidence="1">Leaf</tissue>
    </source>
</reference>